<proteinExistence type="predicted"/>
<evidence type="ECO:0000259" key="2">
    <source>
        <dbReference type="PROSITE" id="PS51462"/>
    </source>
</evidence>
<dbReference type="AlphaFoldDB" id="A0A0B9GA31"/>
<dbReference type="InterPro" id="IPR000086">
    <property type="entry name" value="NUDIX_hydrolase_dom"/>
</dbReference>
<name>A0A0B9GA31_9GAMM</name>
<evidence type="ECO:0000256" key="1">
    <source>
        <dbReference type="ARBA" id="ARBA00022801"/>
    </source>
</evidence>
<dbReference type="SUPFAM" id="SSF55811">
    <property type="entry name" value="Nudix"/>
    <property type="match status" value="1"/>
</dbReference>
<dbReference type="Pfam" id="PF00293">
    <property type="entry name" value="NUDIX"/>
    <property type="match status" value="1"/>
</dbReference>
<dbReference type="PANTHER" id="PTHR21340:SF0">
    <property type="entry name" value="BIS(5'-NUCLEOSYL)-TETRAPHOSPHATASE [ASYMMETRICAL]"/>
    <property type="match status" value="1"/>
</dbReference>
<dbReference type="Proteomes" id="UP000031278">
    <property type="component" value="Unassembled WGS sequence"/>
</dbReference>
<dbReference type="GO" id="GO:0006754">
    <property type="term" value="P:ATP biosynthetic process"/>
    <property type="evidence" value="ECO:0007669"/>
    <property type="project" value="TreeGrafter"/>
</dbReference>
<dbReference type="Gene3D" id="3.90.79.10">
    <property type="entry name" value="Nucleoside Triphosphate Pyrophosphohydrolase"/>
    <property type="match status" value="1"/>
</dbReference>
<dbReference type="GO" id="GO:0006167">
    <property type="term" value="P:AMP biosynthetic process"/>
    <property type="evidence" value="ECO:0007669"/>
    <property type="project" value="TreeGrafter"/>
</dbReference>
<dbReference type="PANTHER" id="PTHR21340">
    <property type="entry name" value="DIADENOSINE 5,5-P1,P4-TETRAPHOSPHATE PYROPHOSPHOHYDROLASE MUTT"/>
    <property type="match status" value="1"/>
</dbReference>
<dbReference type="GO" id="GO:0004081">
    <property type="term" value="F:bis(5'-nucleosyl)-tetraphosphatase (asymmetrical) activity"/>
    <property type="evidence" value="ECO:0007669"/>
    <property type="project" value="TreeGrafter"/>
</dbReference>
<gene>
    <name evidence="3" type="ORF">RJ45_01050</name>
</gene>
<dbReference type="InterPro" id="IPR051325">
    <property type="entry name" value="Nudix_hydrolase_domain"/>
</dbReference>
<evidence type="ECO:0000313" key="4">
    <source>
        <dbReference type="Proteomes" id="UP000031278"/>
    </source>
</evidence>
<dbReference type="RefSeq" id="WP_039456678.1">
    <property type="nucleotide sequence ID" value="NZ_JWLZ01000006.1"/>
</dbReference>
<comment type="caution">
    <text evidence="3">The sequence shown here is derived from an EMBL/GenBank/DDBJ whole genome shotgun (WGS) entry which is preliminary data.</text>
</comment>
<dbReference type="CDD" id="cd04664">
    <property type="entry name" value="NUDIX_DHNTPase_like"/>
    <property type="match status" value="1"/>
</dbReference>
<dbReference type="InterPro" id="IPR015797">
    <property type="entry name" value="NUDIX_hydrolase-like_dom_sf"/>
</dbReference>
<dbReference type="EMBL" id="JWLZ01000006">
    <property type="protein sequence ID" value="KHT65454.1"/>
    <property type="molecule type" value="Genomic_DNA"/>
</dbReference>
<evidence type="ECO:0000313" key="3">
    <source>
        <dbReference type="EMBL" id="KHT65454.1"/>
    </source>
</evidence>
<sequence length="157" mass="18625">MKLLTNFVSGVVLTKDQHENKMLLLKRTSGEYWCQVAGKIEKKELAWQSFLRELYEETQLSPYELYNADYLQTFYDLHTDKIIVAAGFVAFCESNHNVILNNEHTDYRWCTLEEALKLVPFPNQRKFYQHVWQYFVSQSPCSHLKLECSALHHRDDD</sequence>
<keyword evidence="1" id="KW-0378">Hydrolase</keyword>
<accession>A0A0B9GA31</accession>
<reference evidence="3 4" key="1">
    <citation type="submission" date="2014-12" db="EMBL/GenBank/DDBJ databases">
        <title>Genome sequencing of Photobacterium gaetbulicola AD005a.</title>
        <authorList>
            <person name="Adrian T.G.S."/>
            <person name="Chan K.G."/>
        </authorList>
    </citation>
    <scope>NUCLEOTIDE SEQUENCE [LARGE SCALE GENOMIC DNA]</scope>
    <source>
        <strain evidence="3 4">AD005a</strain>
    </source>
</reference>
<feature type="domain" description="Nudix hydrolase" evidence="2">
    <location>
        <begin position="4"/>
        <end position="135"/>
    </location>
</feature>
<organism evidence="3 4">
    <name type="scientific">Photobacterium gaetbulicola</name>
    <dbReference type="NCBI Taxonomy" id="1295392"/>
    <lineage>
        <taxon>Bacteria</taxon>
        <taxon>Pseudomonadati</taxon>
        <taxon>Pseudomonadota</taxon>
        <taxon>Gammaproteobacteria</taxon>
        <taxon>Vibrionales</taxon>
        <taxon>Vibrionaceae</taxon>
        <taxon>Photobacterium</taxon>
    </lineage>
</organism>
<protein>
    <recommendedName>
        <fullName evidence="2">Nudix hydrolase domain-containing protein</fullName>
    </recommendedName>
</protein>
<dbReference type="PROSITE" id="PS51462">
    <property type="entry name" value="NUDIX"/>
    <property type="match status" value="1"/>
</dbReference>